<evidence type="ECO:0000256" key="2">
    <source>
        <dbReference type="SAM" id="Phobius"/>
    </source>
</evidence>
<evidence type="ECO:0000256" key="3">
    <source>
        <dbReference type="SAM" id="SignalP"/>
    </source>
</evidence>
<feature type="chain" id="PRO_5037940132" description="CARDB domain-containing protein" evidence="3">
    <location>
        <begin position="28"/>
        <end position="524"/>
    </location>
</feature>
<dbReference type="EMBL" id="JACRTC010000001">
    <property type="protein sequence ID" value="MBC8569329.1"/>
    <property type="molecule type" value="Genomic_DNA"/>
</dbReference>
<protein>
    <recommendedName>
        <fullName evidence="6">CARDB domain-containing protein</fullName>
    </recommendedName>
</protein>
<organism evidence="4 5">
    <name type="scientific">Zongyangia hominis</name>
    <dbReference type="NCBI Taxonomy" id="2763677"/>
    <lineage>
        <taxon>Bacteria</taxon>
        <taxon>Bacillati</taxon>
        <taxon>Bacillota</taxon>
        <taxon>Clostridia</taxon>
        <taxon>Eubacteriales</taxon>
        <taxon>Oscillospiraceae</taxon>
        <taxon>Zongyangia</taxon>
    </lineage>
</organism>
<dbReference type="InterPro" id="IPR013783">
    <property type="entry name" value="Ig-like_fold"/>
</dbReference>
<keyword evidence="2" id="KW-0472">Membrane</keyword>
<feature type="signal peptide" evidence="3">
    <location>
        <begin position="1"/>
        <end position="27"/>
    </location>
</feature>
<feature type="compositionally biased region" description="Acidic residues" evidence="1">
    <location>
        <begin position="215"/>
        <end position="228"/>
    </location>
</feature>
<dbReference type="PANTHER" id="PTHR35902">
    <property type="entry name" value="S-LAYER DOMAIN-LIKE PROTEIN-RELATED"/>
    <property type="match status" value="1"/>
</dbReference>
<comment type="caution">
    <text evidence="4">The sequence shown here is derived from an EMBL/GenBank/DDBJ whole genome shotgun (WGS) entry which is preliminary data.</text>
</comment>
<reference evidence="4" key="1">
    <citation type="submission" date="2020-08" db="EMBL/GenBank/DDBJ databases">
        <title>Genome public.</title>
        <authorList>
            <person name="Liu C."/>
            <person name="Sun Q."/>
        </authorList>
    </citation>
    <scope>NUCLEOTIDE SEQUENCE</scope>
    <source>
        <strain evidence="4">NSJ-54</strain>
    </source>
</reference>
<dbReference type="Proteomes" id="UP000660861">
    <property type="component" value="Unassembled WGS sequence"/>
</dbReference>
<proteinExistence type="predicted"/>
<gene>
    <name evidence="4" type="ORF">H8709_00605</name>
</gene>
<keyword evidence="5" id="KW-1185">Reference proteome</keyword>
<name>A0A926EBI9_9FIRM</name>
<feature type="transmembrane region" description="Helical" evidence="2">
    <location>
        <begin position="486"/>
        <end position="507"/>
    </location>
</feature>
<accession>A0A926EBI9</accession>
<keyword evidence="3" id="KW-0732">Signal</keyword>
<dbReference type="AlphaFoldDB" id="A0A926EBI9"/>
<sequence>MKRCLSALVALMMALMVLFSAMPTAFAAEGGEPNPPATDTPSGTEDVFIESVMFSQTPTVTKDKNGNMTSNTFDVYLTIADYMAFNGYKTEEQWLSALSDFLESDTYIQSLDLTLSAGEFYVNGETEASLVAWNEGNYKDKFYNLDELLSKGKVKFKIKISKVQFSGTEPASLGVDVRYKFPKIDEDGTMNKGIDVMYSHSLSRVIRNVKVPNETPDDDNPNDSEEPDKEQSIPKPYLMIDSYVFGGGQAVEAGNEFSLTLNFVNTSGATLKNVMVTLDGDTSFIPVNTSSSFYIPEVKGKGRYTKVIKFYTDVSVEPKPQKVNVKMDYEYFLNDKYNEMSNAQVLTISTIQPDRFTVAKAEIPTEVYIGQETEASVTFKNMGKSDIVNISAEVQGDIQNPGQLALFDNMQAGKSDTFEFNISPLNEGVCNLKVIIKYEDAMGKQYEISQDYQTTAMAAEPGMEPMPPTDPTIGEQPEEPQKGVNFWLIGGIAVAVIIIAVVATKIIRKKLQEKREKELDDEDI</sequence>
<dbReference type="RefSeq" id="WP_262396435.1">
    <property type="nucleotide sequence ID" value="NZ_JACRTC010000001.1"/>
</dbReference>
<keyword evidence="2" id="KW-1133">Transmembrane helix</keyword>
<evidence type="ECO:0000313" key="5">
    <source>
        <dbReference type="Proteomes" id="UP000660861"/>
    </source>
</evidence>
<dbReference type="Gene3D" id="2.60.40.10">
    <property type="entry name" value="Immunoglobulins"/>
    <property type="match status" value="1"/>
</dbReference>
<feature type="region of interest" description="Disordered" evidence="1">
    <location>
        <begin position="460"/>
        <end position="479"/>
    </location>
</feature>
<keyword evidence="2" id="KW-0812">Transmembrane</keyword>
<evidence type="ECO:0008006" key="6">
    <source>
        <dbReference type="Google" id="ProtNLM"/>
    </source>
</evidence>
<evidence type="ECO:0000256" key="1">
    <source>
        <dbReference type="SAM" id="MobiDB-lite"/>
    </source>
</evidence>
<feature type="region of interest" description="Disordered" evidence="1">
    <location>
        <begin position="209"/>
        <end position="232"/>
    </location>
</feature>
<evidence type="ECO:0000313" key="4">
    <source>
        <dbReference type="EMBL" id="MBC8569329.1"/>
    </source>
</evidence>